<dbReference type="Gene3D" id="3.30.565.40">
    <property type="entry name" value="Fervidobacterium nodosum Rt17-B1 like"/>
    <property type="match status" value="1"/>
</dbReference>
<evidence type="ECO:0000256" key="1">
    <source>
        <dbReference type="SAM" id="MobiDB-lite"/>
    </source>
</evidence>
<evidence type="ECO:0000313" key="4">
    <source>
        <dbReference type="EMBL" id="GAA4045563.1"/>
    </source>
</evidence>
<protein>
    <recommendedName>
        <fullName evidence="3">DUF3298 domain-containing protein</fullName>
    </recommendedName>
</protein>
<keyword evidence="5" id="KW-1185">Reference proteome</keyword>
<proteinExistence type="predicted"/>
<name>A0ABP7UK00_9BACT</name>
<evidence type="ECO:0000313" key="5">
    <source>
        <dbReference type="Proteomes" id="UP001501469"/>
    </source>
</evidence>
<evidence type="ECO:0000259" key="3">
    <source>
        <dbReference type="Pfam" id="PF11738"/>
    </source>
</evidence>
<dbReference type="Gene3D" id="3.90.640.20">
    <property type="entry name" value="Heat-shock cognate protein, ATPase"/>
    <property type="match status" value="1"/>
</dbReference>
<dbReference type="Proteomes" id="UP001501469">
    <property type="component" value="Unassembled WGS sequence"/>
</dbReference>
<dbReference type="EMBL" id="BAABDK010000026">
    <property type="protein sequence ID" value="GAA4045563.1"/>
    <property type="molecule type" value="Genomic_DNA"/>
</dbReference>
<feature type="signal peptide" evidence="2">
    <location>
        <begin position="1"/>
        <end position="24"/>
    </location>
</feature>
<dbReference type="PROSITE" id="PS51257">
    <property type="entry name" value="PROKAR_LIPOPROTEIN"/>
    <property type="match status" value="1"/>
</dbReference>
<organism evidence="4 5">
    <name type="scientific">Hymenobacter glaciei</name>
    <dbReference type="NCBI Taxonomy" id="877209"/>
    <lineage>
        <taxon>Bacteria</taxon>
        <taxon>Pseudomonadati</taxon>
        <taxon>Bacteroidota</taxon>
        <taxon>Cytophagia</taxon>
        <taxon>Cytophagales</taxon>
        <taxon>Hymenobacteraceae</taxon>
        <taxon>Hymenobacter</taxon>
    </lineage>
</organism>
<evidence type="ECO:0000256" key="2">
    <source>
        <dbReference type="SAM" id="SignalP"/>
    </source>
</evidence>
<accession>A0ABP7UK00</accession>
<feature type="domain" description="DUF3298" evidence="3">
    <location>
        <begin position="318"/>
        <end position="394"/>
    </location>
</feature>
<feature type="region of interest" description="Disordered" evidence="1">
    <location>
        <begin position="25"/>
        <end position="50"/>
    </location>
</feature>
<reference evidence="5" key="1">
    <citation type="journal article" date="2019" name="Int. J. Syst. Evol. Microbiol.">
        <title>The Global Catalogue of Microorganisms (GCM) 10K type strain sequencing project: providing services to taxonomists for standard genome sequencing and annotation.</title>
        <authorList>
            <consortium name="The Broad Institute Genomics Platform"/>
            <consortium name="The Broad Institute Genome Sequencing Center for Infectious Disease"/>
            <person name="Wu L."/>
            <person name="Ma J."/>
        </authorList>
    </citation>
    <scope>NUCLEOTIDE SEQUENCE [LARGE SCALE GENOMIC DNA]</scope>
    <source>
        <strain evidence="5">JCM 17225</strain>
    </source>
</reference>
<dbReference type="RefSeq" id="WP_345056969.1">
    <property type="nucleotide sequence ID" value="NZ_BAABDK010000026.1"/>
</dbReference>
<sequence>MKTAFPVHLVSVVLLALAGCHAQADRSQTSKPPPKPPVGRATATPAASSPRGAFYETYRGRFATAPDSFTLHLTCVPKNLGSDGIAGSYYGPAGHPFQLVGQPSSGPDSLVVYDTSSDTYPGEAVAIKGGVWRLRRDGGNWTGTRAGQPLKLRRVGAAPNGLGFAIAMHSDTVAAYPGEAHTPYGDVSLQGLIPIGSSNASAANKKLLLNILRELGANLSGPAHTSWQALWLAQRQTFTQDYRVATAVLKPTPGDTAEAIPPEVLRHQQLNAVHVLVHQPPLLSLSFSSYSYSGGVHGLGSTQIRSFDLRTGQVLSFNDIFLPEARLQLSALLERHVRQTMQIPADKPLDDELLVSEIPVCENVCLTPGGVIFSYTPYEIAAYADGEIRLFVPLAELRPWLREGLPLPARGGVAVR</sequence>
<dbReference type="InterPro" id="IPR037126">
    <property type="entry name" value="PdaC/RsiV-like_sf"/>
</dbReference>
<dbReference type="InterPro" id="IPR021729">
    <property type="entry name" value="DUF3298"/>
</dbReference>
<feature type="chain" id="PRO_5046574264" description="DUF3298 domain-containing protein" evidence="2">
    <location>
        <begin position="25"/>
        <end position="416"/>
    </location>
</feature>
<dbReference type="Pfam" id="PF11738">
    <property type="entry name" value="DUF3298"/>
    <property type="match status" value="1"/>
</dbReference>
<keyword evidence="2" id="KW-0732">Signal</keyword>
<gene>
    <name evidence="4" type="ORF">GCM10022409_34500</name>
</gene>
<comment type="caution">
    <text evidence="4">The sequence shown here is derived from an EMBL/GenBank/DDBJ whole genome shotgun (WGS) entry which is preliminary data.</text>
</comment>